<accession>A0ABD3QLN8</accession>
<evidence type="ECO:0000313" key="1">
    <source>
        <dbReference type="EMBL" id="KAL3800938.1"/>
    </source>
</evidence>
<name>A0ABD3QLN8_9STRA</name>
<evidence type="ECO:0000313" key="2">
    <source>
        <dbReference type="Proteomes" id="UP001530400"/>
    </source>
</evidence>
<gene>
    <name evidence="1" type="ORF">ACHAWO_000071</name>
</gene>
<sequence>MISVALSSLRIAASPAASMSSRQLSMACASSVDKLNTILEEYRQKNYSQEFPKRFRKDIVKVASSMTSRQLNSSPANAVSASGIESVLQNIGAGHKMSRSEIQGIVSEVGSCPIGREDDCTITADQMLDLISSNWAEHHQELNQ</sequence>
<reference evidence="1 2" key="1">
    <citation type="submission" date="2024-10" db="EMBL/GenBank/DDBJ databases">
        <title>Updated reference genomes for cyclostephanoid diatoms.</title>
        <authorList>
            <person name="Roberts W.R."/>
            <person name="Alverson A.J."/>
        </authorList>
    </citation>
    <scope>NUCLEOTIDE SEQUENCE [LARGE SCALE GENOMIC DNA]</scope>
    <source>
        <strain evidence="1 2">AJA010-31</strain>
    </source>
</reference>
<keyword evidence="2" id="KW-1185">Reference proteome</keyword>
<protein>
    <submittedName>
        <fullName evidence="1">Uncharacterized protein</fullName>
    </submittedName>
</protein>
<dbReference type="EMBL" id="JALLPJ020000149">
    <property type="protein sequence ID" value="KAL3800938.1"/>
    <property type="molecule type" value="Genomic_DNA"/>
</dbReference>
<proteinExistence type="predicted"/>
<organism evidence="1 2">
    <name type="scientific">Cyclotella atomus</name>
    <dbReference type="NCBI Taxonomy" id="382360"/>
    <lineage>
        <taxon>Eukaryota</taxon>
        <taxon>Sar</taxon>
        <taxon>Stramenopiles</taxon>
        <taxon>Ochrophyta</taxon>
        <taxon>Bacillariophyta</taxon>
        <taxon>Coscinodiscophyceae</taxon>
        <taxon>Thalassiosirophycidae</taxon>
        <taxon>Stephanodiscales</taxon>
        <taxon>Stephanodiscaceae</taxon>
        <taxon>Cyclotella</taxon>
    </lineage>
</organism>
<comment type="caution">
    <text evidence="1">The sequence shown here is derived from an EMBL/GenBank/DDBJ whole genome shotgun (WGS) entry which is preliminary data.</text>
</comment>
<dbReference type="AlphaFoldDB" id="A0ABD3QLN8"/>
<dbReference type="Proteomes" id="UP001530400">
    <property type="component" value="Unassembled WGS sequence"/>
</dbReference>